<feature type="non-terminal residue" evidence="1">
    <location>
        <position position="1"/>
    </location>
</feature>
<dbReference type="Proteomes" id="UP001221924">
    <property type="component" value="Unassembled WGS sequence"/>
</dbReference>
<evidence type="ECO:0000313" key="1">
    <source>
        <dbReference type="EMBL" id="MDE8697851.1"/>
    </source>
</evidence>
<reference evidence="1" key="1">
    <citation type="submission" date="2023-03" db="EMBL/GenBank/DDBJ databases">
        <title>DFI Biobank Strains.</title>
        <authorList>
            <person name="Mostad J."/>
            <person name="Paddock L."/>
            <person name="Medina S."/>
            <person name="Waligurski E."/>
            <person name="Barat B."/>
            <person name="Smith R."/>
            <person name="Burgo V."/>
            <person name="Metcalfe C."/>
            <person name="Woodson C."/>
            <person name="Sundararajan A."/>
            <person name="Ramaswamy R."/>
            <person name="Lin H."/>
            <person name="Pamer E.G."/>
        </authorList>
    </citation>
    <scope>NUCLEOTIDE SEQUENCE</scope>
    <source>
        <strain evidence="1">DFI.9.5</strain>
    </source>
</reference>
<evidence type="ECO:0000313" key="2">
    <source>
        <dbReference type="Proteomes" id="UP001221924"/>
    </source>
</evidence>
<protein>
    <submittedName>
        <fullName evidence="1">Uncharacterized protein</fullName>
    </submittedName>
</protein>
<name>A0AAW6M9B5_9BACE</name>
<accession>A0AAW6M9B5</accession>
<proteinExistence type="predicted"/>
<comment type="caution">
    <text evidence="1">The sequence shown here is derived from an EMBL/GenBank/DDBJ whole genome shotgun (WGS) entry which is preliminary data.</text>
</comment>
<dbReference type="AlphaFoldDB" id="A0AAW6M9B5"/>
<sequence>FAIDNYVNEELVKGYYQCVNNLWEIYKNSDAFIANHYSVEDYKLGDYELLQRTNKSISFKEKRKIMFEKLELLGDCQSEMEWQFKRDLEQTDSFIVQAYDKIGKG</sequence>
<gene>
    <name evidence="1" type="ORF">PZH42_27775</name>
</gene>
<dbReference type="EMBL" id="JARFID010000357">
    <property type="protein sequence ID" value="MDE8697851.1"/>
    <property type="molecule type" value="Genomic_DNA"/>
</dbReference>
<organism evidence="1 2">
    <name type="scientific">Bacteroides cellulosilyticus</name>
    <dbReference type="NCBI Taxonomy" id="246787"/>
    <lineage>
        <taxon>Bacteria</taxon>
        <taxon>Pseudomonadati</taxon>
        <taxon>Bacteroidota</taxon>
        <taxon>Bacteroidia</taxon>
        <taxon>Bacteroidales</taxon>
        <taxon>Bacteroidaceae</taxon>
        <taxon>Bacteroides</taxon>
    </lineage>
</organism>
<feature type="non-terminal residue" evidence="1">
    <location>
        <position position="105"/>
    </location>
</feature>